<dbReference type="GO" id="GO:0016020">
    <property type="term" value="C:membrane"/>
    <property type="evidence" value="ECO:0007669"/>
    <property type="project" value="UniProtKB-SubCell"/>
</dbReference>
<dbReference type="InterPro" id="IPR018511">
    <property type="entry name" value="Hemolysin-typ_Ca-bd_CS"/>
</dbReference>
<dbReference type="InterPro" id="IPR011049">
    <property type="entry name" value="Serralysin-like_metalloprot_C"/>
</dbReference>
<dbReference type="InterPro" id="IPR001343">
    <property type="entry name" value="Hemolysn_Ca-bd"/>
</dbReference>
<feature type="compositionally biased region" description="Low complexity" evidence="8">
    <location>
        <begin position="159"/>
        <end position="175"/>
    </location>
</feature>
<evidence type="ECO:0000313" key="9">
    <source>
        <dbReference type="EMBL" id="SHG75342.1"/>
    </source>
</evidence>
<evidence type="ECO:0000256" key="8">
    <source>
        <dbReference type="SAM" id="MobiDB-lite"/>
    </source>
</evidence>
<dbReference type="RefSeq" id="WP_072899441.1">
    <property type="nucleotide sequence ID" value="NZ_FQXB01000001.1"/>
</dbReference>
<dbReference type="PANTHER" id="PTHR38340:SF1">
    <property type="entry name" value="S-LAYER PROTEIN"/>
    <property type="match status" value="1"/>
</dbReference>
<dbReference type="InterPro" id="IPR050557">
    <property type="entry name" value="RTX_toxin/Mannuronan_C5-epim"/>
</dbReference>
<dbReference type="PROSITE" id="PS00330">
    <property type="entry name" value="HEMOLYSIN_CALCIUM"/>
    <property type="match status" value="12"/>
</dbReference>
<accession>A0A1M5MDV6</accession>
<feature type="compositionally biased region" description="Low complexity" evidence="8">
    <location>
        <begin position="129"/>
        <end position="151"/>
    </location>
</feature>
<evidence type="ECO:0000313" key="10">
    <source>
        <dbReference type="Proteomes" id="UP000184074"/>
    </source>
</evidence>
<dbReference type="PRINTS" id="PR01488">
    <property type="entry name" value="RTXTOXINA"/>
</dbReference>
<organism evidence="9 10">
    <name type="scientific">Cognatiyoonia sediminum</name>
    <dbReference type="NCBI Taxonomy" id="1508389"/>
    <lineage>
        <taxon>Bacteria</taxon>
        <taxon>Pseudomonadati</taxon>
        <taxon>Pseudomonadota</taxon>
        <taxon>Alphaproteobacteria</taxon>
        <taxon>Rhodobacterales</taxon>
        <taxon>Paracoccaceae</taxon>
        <taxon>Cognatiyoonia</taxon>
    </lineage>
</organism>
<dbReference type="GO" id="GO:0005509">
    <property type="term" value="F:calcium ion binding"/>
    <property type="evidence" value="ECO:0007669"/>
    <property type="project" value="InterPro"/>
</dbReference>
<dbReference type="SUPFAM" id="SSF51120">
    <property type="entry name" value="beta-Roll"/>
    <property type="match status" value="7"/>
</dbReference>
<proteinExistence type="predicted"/>
<evidence type="ECO:0000256" key="5">
    <source>
        <dbReference type="ARBA" id="ARBA00022737"/>
    </source>
</evidence>
<dbReference type="GO" id="GO:0090729">
    <property type="term" value="F:toxin activity"/>
    <property type="evidence" value="ECO:0007669"/>
    <property type="project" value="UniProtKB-KW"/>
</dbReference>
<evidence type="ECO:0000256" key="7">
    <source>
        <dbReference type="ARBA" id="ARBA00023136"/>
    </source>
</evidence>
<dbReference type="GO" id="GO:0005576">
    <property type="term" value="C:extracellular region"/>
    <property type="evidence" value="ECO:0007669"/>
    <property type="project" value="UniProtKB-SubCell"/>
</dbReference>
<dbReference type="STRING" id="1508389.SAMN05444003_0775"/>
<name>A0A1M5MDV6_9RHOB</name>
<evidence type="ECO:0000256" key="2">
    <source>
        <dbReference type="ARBA" id="ARBA00004613"/>
    </source>
</evidence>
<dbReference type="PRINTS" id="PR00313">
    <property type="entry name" value="CABNDNGRPT"/>
</dbReference>
<dbReference type="Gene3D" id="2.150.10.10">
    <property type="entry name" value="Serralysin-like metalloprotease, C-terminal"/>
    <property type="match status" value="8"/>
</dbReference>
<feature type="region of interest" description="Disordered" evidence="8">
    <location>
        <begin position="128"/>
        <end position="175"/>
    </location>
</feature>
<feature type="region of interest" description="Disordered" evidence="8">
    <location>
        <begin position="778"/>
        <end position="799"/>
    </location>
</feature>
<dbReference type="EMBL" id="FQXB01000001">
    <property type="protein sequence ID" value="SHG75342.1"/>
    <property type="molecule type" value="Genomic_DNA"/>
</dbReference>
<reference evidence="9 10" key="1">
    <citation type="submission" date="2016-11" db="EMBL/GenBank/DDBJ databases">
        <authorList>
            <person name="Jaros S."/>
            <person name="Januszkiewicz K."/>
            <person name="Wedrychowicz H."/>
        </authorList>
    </citation>
    <scope>NUCLEOTIDE SEQUENCE [LARGE SCALE GENOMIC DNA]</scope>
    <source>
        <strain evidence="9 10">DSM 28715</strain>
    </source>
</reference>
<keyword evidence="6" id="KW-0843">Virulence</keyword>
<dbReference type="Proteomes" id="UP000184074">
    <property type="component" value="Unassembled WGS sequence"/>
</dbReference>
<keyword evidence="7" id="KW-0472">Membrane</keyword>
<keyword evidence="3" id="KW-0964">Secreted</keyword>
<sequence length="1484" mass="155362">MVSVSGGNVGVGAYYGVYVDTPVGGVGLAGEAQAGVTFEDGDVHVGGTAGASGGNLTVDAEVNGRVGYNGSFGDLIDIDGGVNGSNQVSVYYGSAIVPQSVVEELTGGRGSTIFRGDEFNGLDQLATEQQGTPTTTPPSDDDSSSGTTQTSVISNDGITSSTSTGQTTSGGTNLTLGNGDAVIHGTVYDANDSIFDTEGPEADLGSTSIGPNDDYVVTYDFDQGGVQPVVLDLDGDGVEVAFGDGPLFDWDEDGYLEQGSWATGGDGFLVIDLDENDKRVAGGANGTIKSRKEIVWTDWLSLSDFERSDDVASGLFGFSFASFFRMLTATDLEALAILESKNGWGNGDGVLNSSDTVWSELKIWQDLNQDGRNEIGDGEVRTLDDWGITEIALTYDDGTGFDDQSNDIEVFGNTLHGLASYKHDGSELNFGTMTNGSYVVEGGVGDIALDYERNGLKKQTSGADITWIAEEDGSVAAKYFDISKAGSANKTISGNAYNGVYGDSRNNEISAVLATIDLILDGAGGKDTLWGGTGNDVLLGGNGVDKLYGGNGDDYLSIGTNNGSTYEIAKGGSGNDTYYVDSTSGYAGIGYETENGGFDQLVFGDLLLEDVTFARHGGISDRVVIRAAGDFDVHWDHYQHLEQMSFADGLQLQFLNVTDVLAGSSSAQTINGGSSGDLIDGRSGADTLYGNSGNDILLGGKGDDRLYGGSGQDQLIGGAGDDYLRDDSTDQNVFNGGSGVDEVSYFGRDDGIEVDLKDGDSSDGDILIGIENILGSEHGNDRLHGDAGSNEIKGSGGDDKLYGRQGADILKGGKDDDYLNGGDGADKLYGEDGKDTLNGTSGDDILNGGAGADTFRFDRHHENDVIKDFENNSDTLLLGNFGALFGSWKGLQEYVVDNGQSSGNVVFDFGGNDSLTIEGIGLGALKNDFDVVGGSVETVGTSSDDTIDGTDVNDAIYGLAGNDNLGGGHGNDYLYGGDGDDLLRGSKGSDYLVGGDGNDNLRDDSTDVDFYYGGSGTDRADYYYRNSTVFVDLESGENTDGDKYSSIENIRGSGDYDDRLFGDTGSNEIWGSGGDDKLYGRQGADILKGGKDDDYLNGGDGADMLYGEDGADILNGGNSDDILKGGAGADTFRFYRHNENDVINDFENNVDTIEFGNFGALFGSWEGLKQFVVDDGSVSGNVVFDFGGNDSLTIEGIGINALKNDVDFLDGGVETVGTSGVDAIDGTEVNDAIYGLAGNDNLAGGHGDDYLYGGSGDDLLRGSKGSDYLVGGEGNDDLRDDSTDVDYFYGGDGIDRVDYSNRNSAVFVDLVSGENTDGDKYSSIENIRGSGDYDDRLFGDTGSNEIWGSGGDDKLYGRQGTDILKGGKGDDYLSGGDGADKLYGEDGADILNGGNSDDILNGGAGADTFRFYRHNENDVINDFENNVDTIELRGFEGIFSTSEQAISDFASNVGDDVVFDFGHNDTLTILNTTTGQLLNDLEVV</sequence>
<evidence type="ECO:0000256" key="6">
    <source>
        <dbReference type="ARBA" id="ARBA00023026"/>
    </source>
</evidence>
<dbReference type="PANTHER" id="PTHR38340">
    <property type="entry name" value="S-LAYER PROTEIN"/>
    <property type="match status" value="1"/>
</dbReference>
<protein>
    <submittedName>
        <fullName evidence="9">Ca2+-binding protein, RTX toxin-related</fullName>
    </submittedName>
</protein>
<evidence type="ECO:0000256" key="4">
    <source>
        <dbReference type="ARBA" id="ARBA00022656"/>
    </source>
</evidence>
<keyword evidence="4" id="KW-0800">Toxin</keyword>
<gene>
    <name evidence="9" type="ORF">SAMN05444003_0775</name>
</gene>
<dbReference type="Pfam" id="PF00353">
    <property type="entry name" value="HemolysinCabind"/>
    <property type="match status" value="7"/>
</dbReference>
<dbReference type="InterPro" id="IPR003995">
    <property type="entry name" value="RTX_toxin_determinant-A"/>
</dbReference>
<dbReference type="OrthoDB" id="7798885at2"/>
<keyword evidence="10" id="KW-1185">Reference proteome</keyword>
<keyword evidence="5" id="KW-0677">Repeat</keyword>
<evidence type="ECO:0000256" key="3">
    <source>
        <dbReference type="ARBA" id="ARBA00022525"/>
    </source>
</evidence>
<evidence type="ECO:0000256" key="1">
    <source>
        <dbReference type="ARBA" id="ARBA00004370"/>
    </source>
</evidence>
<comment type="subcellular location">
    <subcellularLocation>
        <location evidence="1">Membrane</location>
    </subcellularLocation>
    <subcellularLocation>
        <location evidence="2">Secreted</location>
    </subcellularLocation>
</comment>